<evidence type="ECO:0000313" key="1">
    <source>
        <dbReference type="EMBL" id="KLA32180.1"/>
    </source>
</evidence>
<evidence type="ECO:0000313" key="2">
    <source>
        <dbReference type="Proteomes" id="UP000035214"/>
    </source>
</evidence>
<name>A0A0G8F6Y1_BACCE</name>
<accession>A0A0G8F6Y1</accession>
<protein>
    <submittedName>
        <fullName evidence="1">Uncharacterized protein</fullName>
    </submittedName>
</protein>
<proteinExistence type="predicted"/>
<dbReference type="PATRIC" id="fig|1396.428.peg.119"/>
<comment type="caution">
    <text evidence="1">The sequence shown here is derived from an EMBL/GenBank/DDBJ whole genome shotgun (WGS) entry which is preliminary data.</text>
</comment>
<dbReference type="EMBL" id="LCYI01000009">
    <property type="protein sequence ID" value="KLA32180.1"/>
    <property type="molecule type" value="Genomic_DNA"/>
</dbReference>
<organism evidence="1 2">
    <name type="scientific">Bacillus cereus</name>
    <dbReference type="NCBI Taxonomy" id="1396"/>
    <lineage>
        <taxon>Bacteria</taxon>
        <taxon>Bacillati</taxon>
        <taxon>Bacillota</taxon>
        <taxon>Bacilli</taxon>
        <taxon>Bacillales</taxon>
        <taxon>Bacillaceae</taxon>
        <taxon>Bacillus</taxon>
        <taxon>Bacillus cereus group</taxon>
    </lineage>
</organism>
<dbReference type="Proteomes" id="UP000035214">
    <property type="component" value="Unassembled WGS sequence"/>
</dbReference>
<reference evidence="1 2" key="1">
    <citation type="submission" date="2015-04" db="EMBL/GenBank/DDBJ databases">
        <title>Draft Genome Sequences of Eight Spore-Forming Food Isolates of Bacillus cereus Genome sequencing.</title>
        <authorList>
            <person name="Krawcyk A.O."/>
            <person name="de Jong A."/>
            <person name="Eijlander R.T."/>
            <person name="Berendsen E.M."/>
            <person name="Holsappel S."/>
            <person name="Wells-Bennik M."/>
            <person name="Kuipers O.P."/>
        </authorList>
    </citation>
    <scope>NUCLEOTIDE SEQUENCE [LARGE SCALE GENOMIC DNA]</scope>
    <source>
        <strain evidence="1 2">B4077</strain>
    </source>
</reference>
<dbReference type="AlphaFoldDB" id="A0A0G8F6Y1"/>
<gene>
    <name evidence="1" type="ORF">B4077_0936</name>
</gene>
<sequence>MSEIIWKEFSLGEKSLFELHATKDGIDKSKLDIIGEKNILT</sequence>